<keyword evidence="3" id="KW-1185">Reference proteome</keyword>
<protein>
    <submittedName>
        <fullName evidence="2">Uncharacterized protein</fullName>
    </submittedName>
</protein>
<comment type="caution">
    <text evidence="2">The sequence shown here is derived from an EMBL/GenBank/DDBJ whole genome shotgun (WGS) entry which is preliminary data.</text>
</comment>
<name>A0A0L1JTP4_9RHOB</name>
<keyword evidence="1" id="KW-0732">Signal</keyword>
<feature type="signal peptide" evidence="1">
    <location>
        <begin position="1"/>
        <end position="19"/>
    </location>
</feature>
<feature type="chain" id="PRO_5005553934" evidence="1">
    <location>
        <begin position="20"/>
        <end position="82"/>
    </location>
</feature>
<dbReference type="EMBL" id="AQQZ01000001">
    <property type="protein sequence ID" value="KNG95144.1"/>
    <property type="molecule type" value="Genomic_DNA"/>
</dbReference>
<dbReference type="RefSeq" id="WP_050528859.1">
    <property type="nucleotide sequence ID" value="NZ_AQQZ01000001.1"/>
</dbReference>
<organism evidence="2 3">
    <name type="scientific">Pseudaestuariivita atlantica</name>
    <dbReference type="NCBI Taxonomy" id="1317121"/>
    <lineage>
        <taxon>Bacteria</taxon>
        <taxon>Pseudomonadati</taxon>
        <taxon>Pseudomonadota</taxon>
        <taxon>Alphaproteobacteria</taxon>
        <taxon>Rhodobacterales</taxon>
        <taxon>Paracoccaceae</taxon>
        <taxon>Pseudaestuariivita</taxon>
    </lineage>
</organism>
<evidence type="ECO:0000256" key="1">
    <source>
        <dbReference type="SAM" id="SignalP"/>
    </source>
</evidence>
<accession>A0A0L1JTP4</accession>
<sequence length="82" mass="8410">MIRFATILLTFCYAAGASAFEVERPLPDCFVGDPTCGVSAGAGWKLVAPAQCVAAMSTEARAMAASLGAYPEDTCTGNEKTG</sequence>
<dbReference type="STRING" id="1317121.ATO11_00365"/>
<reference evidence="2 3" key="1">
    <citation type="journal article" date="2015" name="Int. J. Syst. Evol. Microbiol.">
        <title>Aestuariivita atlantica sp. nov., isolated from deep sea sediment of the Atlantic Ocean.</title>
        <authorList>
            <person name="Li G."/>
            <person name="Lai Q."/>
            <person name="Du Y."/>
            <person name="Liu X."/>
            <person name="Sun F."/>
            <person name="Shao Z."/>
        </authorList>
    </citation>
    <scope>NUCLEOTIDE SEQUENCE [LARGE SCALE GENOMIC DNA]</scope>
    <source>
        <strain evidence="2 3">22II-S11-z3</strain>
    </source>
</reference>
<gene>
    <name evidence="2" type="ORF">ATO11_00365</name>
</gene>
<dbReference type="Proteomes" id="UP000036938">
    <property type="component" value="Unassembled WGS sequence"/>
</dbReference>
<proteinExistence type="predicted"/>
<dbReference type="AlphaFoldDB" id="A0A0L1JTP4"/>
<evidence type="ECO:0000313" key="2">
    <source>
        <dbReference type="EMBL" id="KNG95144.1"/>
    </source>
</evidence>
<evidence type="ECO:0000313" key="3">
    <source>
        <dbReference type="Proteomes" id="UP000036938"/>
    </source>
</evidence>